<dbReference type="Gene3D" id="3.40.50.300">
    <property type="entry name" value="P-loop containing nucleotide triphosphate hydrolases"/>
    <property type="match status" value="1"/>
</dbReference>
<dbReference type="SUPFAM" id="SSF52540">
    <property type="entry name" value="P-loop containing nucleoside triphosphate hydrolases"/>
    <property type="match status" value="1"/>
</dbReference>
<evidence type="ECO:0000256" key="5">
    <source>
        <dbReference type="ARBA" id="ARBA00022989"/>
    </source>
</evidence>
<evidence type="ECO:0000313" key="12">
    <source>
        <dbReference type="Proteomes" id="UP001500253"/>
    </source>
</evidence>
<dbReference type="SMART" id="SM00382">
    <property type="entry name" value="AAA"/>
    <property type="match status" value="1"/>
</dbReference>
<feature type="transmembrane region" description="Helical" evidence="8">
    <location>
        <begin position="74"/>
        <end position="92"/>
    </location>
</feature>
<feature type="transmembrane region" description="Helical" evidence="8">
    <location>
        <begin position="273"/>
        <end position="295"/>
    </location>
</feature>
<dbReference type="InterPro" id="IPR036640">
    <property type="entry name" value="ABC1_TM_sf"/>
</dbReference>
<dbReference type="PROSITE" id="PS50893">
    <property type="entry name" value="ABC_TRANSPORTER_2"/>
    <property type="match status" value="1"/>
</dbReference>
<feature type="domain" description="ABC transmembrane type-1" evidence="10">
    <location>
        <begin position="36"/>
        <end position="320"/>
    </location>
</feature>
<organism evidence="11 12">
    <name type="scientific">Streptomyces cuspidosporus</name>
    <dbReference type="NCBI Taxonomy" id="66882"/>
    <lineage>
        <taxon>Bacteria</taxon>
        <taxon>Bacillati</taxon>
        <taxon>Actinomycetota</taxon>
        <taxon>Actinomycetes</taxon>
        <taxon>Kitasatosporales</taxon>
        <taxon>Streptomycetaceae</taxon>
        <taxon>Streptomyces</taxon>
    </lineage>
</organism>
<feature type="domain" description="ABC transporter" evidence="9">
    <location>
        <begin position="394"/>
        <end position="644"/>
    </location>
</feature>
<evidence type="ECO:0000256" key="7">
    <source>
        <dbReference type="SAM" id="MobiDB-lite"/>
    </source>
</evidence>
<proteinExistence type="predicted"/>
<dbReference type="InterPro" id="IPR027417">
    <property type="entry name" value="P-loop_NTPase"/>
</dbReference>
<dbReference type="InterPro" id="IPR003439">
    <property type="entry name" value="ABC_transporter-like_ATP-bd"/>
</dbReference>
<feature type="transmembrane region" description="Helical" evidence="8">
    <location>
        <begin position="187"/>
        <end position="207"/>
    </location>
</feature>
<keyword evidence="5 8" id="KW-1133">Transmembrane helix</keyword>
<gene>
    <name evidence="11" type="ORF">GCM10010246_17400</name>
</gene>
<keyword evidence="2 8" id="KW-0812">Transmembrane</keyword>
<dbReference type="Proteomes" id="UP001500253">
    <property type="component" value="Unassembled WGS sequence"/>
</dbReference>
<dbReference type="Gene3D" id="1.20.1560.10">
    <property type="entry name" value="ABC transporter type 1, transmembrane domain"/>
    <property type="match status" value="1"/>
</dbReference>
<dbReference type="PANTHER" id="PTHR24221:SF654">
    <property type="entry name" value="ATP-BINDING CASSETTE SUB-FAMILY B MEMBER 6"/>
    <property type="match status" value="1"/>
</dbReference>
<evidence type="ECO:0000256" key="1">
    <source>
        <dbReference type="ARBA" id="ARBA00004651"/>
    </source>
</evidence>
<feature type="transmembrane region" description="Helical" evidence="8">
    <location>
        <begin position="36"/>
        <end position="59"/>
    </location>
</feature>
<evidence type="ECO:0000313" key="11">
    <source>
        <dbReference type="EMBL" id="GAA2334114.1"/>
    </source>
</evidence>
<feature type="region of interest" description="Disordered" evidence="7">
    <location>
        <begin position="643"/>
        <end position="676"/>
    </location>
</feature>
<evidence type="ECO:0000259" key="9">
    <source>
        <dbReference type="PROSITE" id="PS50893"/>
    </source>
</evidence>
<keyword evidence="6 8" id="KW-0472">Membrane</keyword>
<name>A0ABP5SLL7_9ACTN</name>
<dbReference type="PROSITE" id="PS50929">
    <property type="entry name" value="ABC_TM1F"/>
    <property type="match status" value="1"/>
</dbReference>
<evidence type="ECO:0000256" key="3">
    <source>
        <dbReference type="ARBA" id="ARBA00022741"/>
    </source>
</evidence>
<protein>
    <submittedName>
        <fullName evidence="11">ABC transporter ATP-binding protein</fullName>
    </submittedName>
</protein>
<dbReference type="EMBL" id="BAAASD010000005">
    <property type="protein sequence ID" value="GAA2334114.1"/>
    <property type="molecule type" value="Genomic_DNA"/>
</dbReference>
<evidence type="ECO:0000256" key="4">
    <source>
        <dbReference type="ARBA" id="ARBA00022840"/>
    </source>
</evidence>
<dbReference type="InterPro" id="IPR003593">
    <property type="entry name" value="AAA+_ATPase"/>
</dbReference>
<dbReference type="InterPro" id="IPR039421">
    <property type="entry name" value="Type_1_exporter"/>
</dbReference>
<evidence type="ECO:0000256" key="8">
    <source>
        <dbReference type="SAM" id="Phobius"/>
    </source>
</evidence>
<dbReference type="CDD" id="cd03228">
    <property type="entry name" value="ABCC_MRP_Like"/>
    <property type="match status" value="1"/>
</dbReference>
<dbReference type="InterPro" id="IPR011527">
    <property type="entry name" value="ABC1_TM_dom"/>
</dbReference>
<comment type="caution">
    <text evidence="11">The sequence shown here is derived from an EMBL/GenBank/DDBJ whole genome shotgun (WGS) entry which is preliminary data.</text>
</comment>
<evidence type="ECO:0000256" key="2">
    <source>
        <dbReference type="ARBA" id="ARBA00022692"/>
    </source>
</evidence>
<comment type="subcellular location">
    <subcellularLocation>
        <location evidence="1">Cell membrane</location>
        <topology evidence="1">Multi-pass membrane protein</topology>
    </subcellularLocation>
</comment>
<dbReference type="PANTHER" id="PTHR24221">
    <property type="entry name" value="ATP-BINDING CASSETTE SUB-FAMILY B"/>
    <property type="match status" value="1"/>
</dbReference>
<keyword evidence="12" id="KW-1185">Reference proteome</keyword>
<feature type="region of interest" description="Disordered" evidence="7">
    <location>
        <begin position="1"/>
        <end position="20"/>
    </location>
</feature>
<dbReference type="Pfam" id="PF00005">
    <property type="entry name" value="ABC_tran"/>
    <property type="match status" value="1"/>
</dbReference>
<dbReference type="SUPFAM" id="SSF90123">
    <property type="entry name" value="ABC transporter transmembrane region"/>
    <property type="match status" value="1"/>
</dbReference>
<keyword evidence="4 11" id="KW-0067">ATP-binding</keyword>
<keyword evidence="3" id="KW-0547">Nucleotide-binding</keyword>
<evidence type="ECO:0000256" key="6">
    <source>
        <dbReference type="ARBA" id="ARBA00023136"/>
    </source>
</evidence>
<sequence length="722" mass="72625">MAETGPAQKGRRTGVRGGRPGPYAQGIRFLRGRRRVLLCLAVWSVLESGQTFLGGYALARALDDGFLAGERGTGLAWLGLAALAVALGAYGTGRVYRAMADLVEPLRDALVRRVVARAVGDAGSGAGGDGGGAYGTAGGGGGVTAVSRLTHQVEIARDTFAGLVMVSRSFVFVAAGALVGLFSLAPVLLLVVLPPLLLGLALFLATLRPMARRQEAFLEADERIAETLGAVASGLRDITAAGAEEPVGADAAERIDAEYQAARSLARWGVVRVLATGLGGRLPVVLLLVSAPWLLGRGVTTGALVGALAYLQQSLLPALQSLMQALGTGGSRLAVVVRRLIGPPTRDAGADAGADADAGAPATADPAPGGAAPGHAPARGTAPRAAAGGVPLAVELRSVTFAYGDRAAPVVEGLDLDVPAGGHLAVVGPSGIGKSTLAGLIAGLLEPRSGEIRVCGEPVRGPGSASQAGTRAASRVLIPQEAYVFSGTLADNLRYLCPVRGGGTGGGTDAGPAPVPPDAELAAAAEAMGLDALLARVGGPYAEVDPAALSAGERQLIALTRAYLSPAPVVLLDEATCHLDPAAEARAERAFARRPGTTLIVIAHRVSSARRAERVLVMDGRHTVCGRHAELLESSALYRDLAGNWSDAGPSGPGQSGPGQSGPGHSDAGPSDPALALRDTDGVHAVARPGLTGDRGHVVAYGAVGQMQAAGDLGDRGAFGGE</sequence>
<accession>A0ABP5SLL7</accession>
<evidence type="ECO:0000259" key="10">
    <source>
        <dbReference type="PROSITE" id="PS50929"/>
    </source>
</evidence>
<reference evidence="12" key="1">
    <citation type="journal article" date="2019" name="Int. J. Syst. Evol. Microbiol.">
        <title>The Global Catalogue of Microorganisms (GCM) 10K type strain sequencing project: providing services to taxonomists for standard genome sequencing and annotation.</title>
        <authorList>
            <consortium name="The Broad Institute Genomics Platform"/>
            <consortium name="The Broad Institute Genome Sequencing Center for Infectious Disease"/>
            <person name="Wu L."/>
            <person name="Ma J."/>
        </authorList>
    </citation>
    <scope>NUCLEOTIDE SEQUENCE [LARGE SCALE GENOMIC DNA]</scope>
    <source>
        <strain evidence="12">JCM 4316</strain>
    </source>
</reference>
<feature type="region of interest" description="Disordered" evidence="7">
    <location>
        <begin position="347"/>
        <end position="384"/>
    </location>
</feature>
<feature type="transmembrane region" description="Helical" evidence="8">
    <location>
        <begin position="160"/>
        <end position="181"/>
    </location>
</feature>
<dbReference type="GO" id="GO:0005524">
    <property type="term" value="F:ATP binding"/>
    <property type="evidence" value="ECO:0007669"/>
    <property type="project" value="UniProtKB-KW"/>
</dbReference>
<feature type="compositionally biased region" description="Gly residues" evidence="7">
    <location>
        <begin position="651"/>
        <end position="662"/>
    </location>
</feature>